<proteinExistence type="predicted"/>
<keyword evidence="1" id="KW-0472">Membrane</keyword>
<gene>
    <name evidence="2" type="ORF">SDC9_207259</name>
</gene>
<dbReference type="Pfam" id="PF07690">
    <property type="entry name" value="MFS_1"/>
    <property type="match status" value="1"/>
</dbReference>
<feature type="transmembrane region" description="Helical" evidence="1">
    <location>
        <begin position="65"/>
        <end position="89"/>
    </location>
</feature>
<dbReference type="SUPFAM" id="SSF103473">
    <property type="entry name" value="MFS general substrate transporter"/>
    <property type="match status" value="1"/>
</dbReference>
<feature type="transmembrane region" description="Helical" evidence="1">
    <location>
        <begin position="38"/>
        <end position="59"/>
    </location>
</feature>
<keyword evidence="1" id="KW-0812">Transmembrane</keyword>
<dbReference type="Gene3D" id="1.20.1250.20">
    <property type="entry name" value="MFS general substrate transporter like domains"/>
    <property type="match status" value="1"/>
</dbReference>
<evidence type="ECO:0008006" key="3">
    <source>
        <dbReference type="Google" id="ProtNLM"/>
    </source>
</evidence>
<feature type="transmembrane region" description="Helical" evidence="1">
    <location>
        <begin position="130"/>
        <end position="148"/>
    </location>
</feature>
<protein>
    <recommendedName>
        <fullName evidence="3">Major facilitator superfamily (MFS) profile domain-containing protein</fullName>
    </recommendedName>
</protein>
<dbReference type="AlphaFoldDB" id="A0A645J7A3"/>
<keyword evidence="1" id="KW-1133">Transmembrane helix</keyword>
<feature type="transmembrane region" description="Helical" evidence="1">
    <location>
        <begin position="101"/>
        <end position="124"/>
    </location>
</feature>
<comment type="caution">
    <text evidence="2">The sequence shown here is derived from an EMBL/GenBank/DDBJ whole genome shotgun (WGS) entry which is preliminary data.</text>
</comment>
<feature type="transmembrane region" description="Helical" evidence="1">
    <location>
        <begin position="6"/>
        <end position="26"/>
    </location>
</feature>
<reference evidence="2" key="1">
    <citation type="submission" date="2019-08" db="EMBL/GenBank/DDBJ databases">
        <authorList>
            <person name="Kucharzyk K."/>
            <person name="Murdoch R.W."/>
            <person name="Higgins S."/>
            <person name="Loffler F."/>
        </authorList>
    </citation>
    <scope>NUCLEOTIDE SEQUENCE</scope>
</reference>
<dbReference type="GO" id="GO:0022857">
    <property type="term" value="F:transmembrane transporter activity"/>
    <property type="evidence" value="ECO:0007669"/>
    <property type="project" value="InterPro"/>
</dbReference>
<dbReference type="InterPro" id="IPR036259">
    <property type="entry name" value="MFS_trans_sf"/>
</dbReference>
<sequence length="164" mass="16894">MAENIGAGAAVGAAMISSAMIGNIVFKFASGWLCDRVGAFRAFSVSLIVALAGTVTLFIGKANTAILLAGAFMFGAIYSVGAVGVAAGVRKIYGDHQYGDGYSVLAAVMCICPAIAMSIIGYLYDLTGGYLAAVGGCVLLCGISFVLWQAVRRMSEKENTWPDA</sequence>
<dbReference type="EMBL" id="VSSQ01133659">
    <property type="protein sequence ID" value="MPN59538.1"/>
    <property type="molecule type" value="Genomic_DNA"/>
</dbReference>
<accession>A0A645J7A3</accession>
<name>A0A645J7A3_9ZZZZ</name>
<dbReference type="InterPro" id="IPR011701">
    <property type="entry name" value="MFS"/>
</dbReference>
<evidence type="ECO:0000256" key="1">
    <source>
        <dbReference type="SAM" id="Phobius"/>
    </source>
</evidence>
<organism evidence="2">
    <name type="scientific">bioreactor metagenome</name>
    <dbReference type="NCBI Taxonomy" id="1076179"/>
    <lineage>
        <taxon>unclassified sequences</taxon>
        <taxon>metagenomes</taxon>
        <taxon>ecological metagenomes</taxon>
    </lineage>
</organism>
<evidence type="ECO:0000313" key="2">
    <source>
        <dbReference type="EMBL" id="MPN59538.1"/>
    </source>
</evidence>